<feature type="compositionally biased region" description="Gly residues" evidence="1">
    <location>
        <begin position="75"/>
        <end position="84"/>
    </location>
</feature>
<comment type="caution">
    <text evidence="2">The sequence shown here is derived from an EMBL/GenBank/DDBJ whole genome shotgun (WGS) entry which is preliminary data.</text>
</comment>
<gene>
    <name evidence="2" type="ORF">PG997_000132</name>
</gene>
<organism evidence="2 3">
    <name type="scientific">Apiospora hydei</name>
    <dbReference type="NCBI Taxonomy" id="1337664"/>
    <lineage>
        <taxon>Eukaryota</taxon>
        <taxon>Fungi</taxon>
        <taxon>Dikarya</taxon>
        <taxon>Ascomycota</taxon>
        <taxon>Pezizomycotina</taxon>
        <taxon>Sordariomycetes</taxon>
        <taxon>Xylariomycetidae</taxon>
        <taxon>Amphisphaeriales</taxon>
        <taxon>Apiosporaceae</taxon>
        <taxon>Apiospora</taxon>
    </lineage>
</organism>
<evidence type="ECO:0000313" key="3">
    <source>
        <dbReference type="Proteomes" id="UP001433268"/>
    </source>
</evidence>
<dbReference type="Proteomes" id="UP001433268">
    <property type="component" value="Unassembled WGS sequence"/>
</dbReference>
<accession>A0ABR1X9W7</accession>
<keyword evidence="3" id="KW-1185">Reference proteome</keyword>
<dbReference type="EMBL" id="JAQQWN010000002">
    <property type="protein sequence ID" value="KAK8093447.1"/>
    <property type="molecule type" value="Genomic_DNA"/>
</dbReference>
<evidence type="ECO:0000256" key="1">
    <source>
        <dbReference type="SAM" id="MobiDB-lite"/>
    </source>
</evidence>
<protein>
    <submittedName>
        <fullName evidence="2">Uncharacterized protein</fullName>
    </submittedName>
</protein>
<reference evidence="2 3" key="1">
    <citation type="submission" date="2023-01" db="EMBL/GenBank/DDBJ databases">
        <title>Analysis of 21 Apiospora genomes using comparative genomics revels a genus with tremendous synthesis potential of carbohydrate active enzymes and secondary metabolites.</title>
        <authorList>
            <person name="Sorensen T."/>
        </authorList>
    </citation>
    <scope>NUCLEOTIDE SEQUENCE [LARGE SCALE GENOMIC DNA]</scope>
    <source>
        <strain evidence="2 3">CBS 114990</strain>
    </source>
</reference>
<feature type="region of interest" description="Disordered" evidence="1">
    <location>
        <begin position="68"/>
        <end position="95"/>
    </location>
</feature>
<dbReference type="GeneID" id="92037507"/>
<evidence type="ECO:0000313" key="2">
    <source>
        <dbReference type="EMBL" id="KAK8093447.1"/>
    </source>
</evidence>
<dbReference type="RefSeq" id="XP_066674220.1">
    <property type="nucleotide sequence ID" value="XM_066804447.1"/>
</dbReference>
<name>A0ABR1X9W7_9PEZI</name>
<sequence length="119" mass="12953">MQRHQDRPAFAAAGRAKAVRTLLDPFDLLVNGRLFVGPPRQPRAQREVPLAQIRSYVKYDYFGGDDEDDAAAGCPGSGSGGSSGDGNEDKAGPEQWEFFRAIKDHTSRRYATTWAAAAP</sequence>
<proteinExistence type="predicted"/>